<dbReference type="InterPro" id="IPR023011">
    <property type="entry name" value="ATP_synth_F0_asu_AS"/>
</dbReference>
<dbReference type="Gene3D" id="1.20.120.220">
    <property type="entry name" value="ATP synthase, F0 complex, subunit A"/>
    <property type="match status" value="1"/>
</dbReference>
<proteinExistence type="inferred from homology"/>
<dbReference type="Proteomes" id="UP000309676">
    <property type="component" value="Unassembled WGS sequence"/>
</dbReference>
<comment type="similarity">
    <text evidence="2 11 12">Belongs to the ATPase A chain family.</text>
</comment>
<reference evidence="13 14" key="1">
    <citation type="submission" date="2019-05" db="EMBL/GenBank/DDBJ databases">
        <authorList>
            <person name="Narsing Rao M.P."/>
            <person name="Li W.J."/>
        </authorList>
    </citation>
    <scope>NUCLEOTIDE SEQUENCE [LARGE SCALE GENOMIC DNA]</scope>
    <source>
        <strain evidence="13 14">SYSU_K30003</strain>
    </source>
</reference>
<feature type="transmembrane region" description="Helical" evidence="11">
    <location>
        <begin position="201"/>
        <end position="223"/>
    </location>
</feature>
<keyword evidence="7 11" id="KW-1133">Transmembrane helix</keyword>
<evidence type="ECO:0000256" key="8">
    <source>
        <dbReference type="ARBA" id="ARBA00023065"/>
    </source>
</evidence>
<keyword evidence="9 11" id="KW-0472">Membrane</keyword>
<evidence type="ECO:0000313" key="13">
    <source>
        <dbReference type="EMBL" id="TLS50517.1"/>
    </source>
</evidence>
<sequence>MHLFPVVEIAGLPFDLSSIIAILVSSIIVFALARAAVSNLSVTHPTKMQNFMEWVIEFVHNTVASTMPLEKAKRYISLGMTLIMFIFVSNLLGLPFGLVWEVPESHHGAVTVFGLEILSEADLAAMHAAHEHAAFAFWKSPTADIAVTAGLAITVIFLVHFLGLRDNAKHYLKHYFEPFPIFFPLNILKELAKPLTLALRLYANIFAGEVLISTILMMGWIGIPLMAAWQGFSIFVGAIQAFLFTILTMVYISQATVHDESAH</sequence>
<comment type="function">
    <text evidence="11 12">Key component of the proton channel; it plays a direct role in the translocation of protons across the membrane.</text>
</comment>
<dbReference type="GO" id="GO:0046933">
    <property type="term" value="F:proton-transporting ATP synthase activity, rotational mechanism"/>
    <property type="evidence" value="ECO:0007669"/>
    <property type="project" value="UniProtKB-UniRule"/>
</dbReference>
<dbReference type="InterPro" id="IPR000568">
    <property type="entry name" value="ATP_synth_F0_asu"/>
</dbReference>
<evidence type="ECO:0000256" key="12">
    <source>
        <dbReference type="RuleBase" id="RU000483"/>
    </source>
</evidence>
<keyword evidence="10 11" id="KW-0066">ATP synthesis</keyword>
<dbReference type="SUPFAM" id="SSF81336">
    <property type="entry name" value="F1F0 ATP synthase subunit A"/>
    <property type="match status" value="1"/>
</dbReference>
<gene>
    <name evidence="11 13" type="primary">atpB</name>
    <name evidence="13" type="ORF">FE782_19320</name>
</gene>
<dbReference type="PRINTS" id="PR00123">
    <property type="entry name" value="ATPASEA"/>
</dbReference>
<keyword evidence="5 11" id="KW-0812">Transmembrane</keyword>
<evidence type="ECO:0000256" key="4">
    <source>
        <dbReference type="ARBA" id="ARBA00022547"/>
    </source>
</evidence>
<dbReference type="AlphaFoldDB" id="A0A5R9G2D4"/>
<dbReference type="RefSeq" id="WP_138195884.1">
    <property type="nucleotide sequence ID" value="NZ_VCIW01000014.1"/>
</dbReference>
<comment type="caution">
    <text evidence="13">The sequence shown here is derived from an EMBL/GenBank/DDBJ whole genome shotgun (WGS) entry which is preliminary data.</text>
</comment>
<keyword evidence="11" id="KW-1003">Cell membrane</keyword>
<comment type="subcellular location">
    <subcellularLocation>
        <location evidence="11 12">Cell membrane</location>
        <topology evidence="11 12">Multi-pass membrane protein</topology>
    </subcellularLocation>
    <subcellularLocation>
        <location evidence="1">Membrane</location>
        <topology evidence="1">Multi-pass membrane protein</topology>
    </subcellularLocation>
</comment>
<feature type="transmembrane region" description="Helical" evidence="11">
    <location>
        <begin position="20"/>
        <end position="42"/>
    </location>
</feature>
<evidence type="ECO:0000256" key="3">
    <source>
        <dbReference type="ARBA" id="ARBA00022448"/>
    </source>
</evidence>
<accession>A0A5R9G2D4</accession>
<dbReference type="CDD" id="cd00310">
    <property type="entry name" value="ATP-synt_Fo_a_6"/>
    <property type="match status" value="1"/>
</dbReference>
<evidence type="ECO:0000256" key="10">
    <source>
        <dbReference type="ARBA" id="ARBA00023310"/>
    </source>
</evidence>
<evidence type="ECO:0000313" key="14">
    <source>
        <dbReference type="Proteomes" id="UP000309676"/>
    </source>
</evidence>
<dbReference type="PROSITE" id="PS00449">
    <property type="entry name" value="ATPASE_A"/>
    <property type="match status" value="1"/>
</dbReference>
<dbReference type="HAMAP" id="MF_01393">
    <property type="entry name" value="ATP_synth_a_bact"/>
    <property type="match status" value="1"/>
</dbReference>
<dbReference type="GO" id="GO:0045259">
    <property type="term" value="C:proton-transporting ATP synthase complex"/>
    <property type="evidence" value="ECO:0007669"/>
    <property type="project" value="UniProtKB-KW"/>
</dbReference>
<evidence type="ECO:0000256" key="11">
    <source>
        <dbReference type="HAMAP-Rule" id="MF_01393"/>
    </source>
</evidence>
<dbReference type="OrthoDB" id="9789241at2"/>
<protein>
    <recommendedName>
        <fullName evidence="11 12">ATP synthase subunit a</fullName>
    </recommendedName>
    <alternativeName>
        <fullName evidence="11">ATP synthase F0 sector subunit a</fullName>
    </alternativeName>
    <alternativeName>
        <fullName evidence="11">F-ATPase subunit 6</fullName>
    </alternativeName>
</protein>
<evidence type="ECO:0000256" key="9">
    <source>
        <dbReference type="ARBA" id="ARBA00023136"/>
    </source>
</evidence>
<keyword evidence="14" id="KW-1185">Reference proteome</keyword>
<dbReference type="Pfam" id="PF00119">
    <property type="entry name" value="ATP-synt_A"/>
    <property type="match status" value="1"/>
</dbReference>
<dbReference type="InterPro" id="IPR045082">
    <property type="entry name" value="ATP_syn_F0_a_bact/chloroplast"/>
</dbReference>
<evidence type="ECO:0000256" key="2">
    <source>
        <dbReference type="ARBA" id="ARBA00006810"/>
    </source>
</evidence>
<keyword evidence="3 11" id="KW-0813">Transport</keyword>
<dbReference type="PANTHER" id="PTHR42823">
    <property type="entry name" value="ATP SYNTHASE SUBUNIT A, CHLOROPLASTIC"/>
    <property type="match status" value="1"/>
</dbReference>
<dbReference type="NCBIfam" id="TIGR01131">
    <property type="entry name" value="ATP_synt_6_or_A"/>
    <property type="match status" value="1"/>
</dbReference>
<dbReference type="PANTHER" id="PTHR42823:SF3">
    <property type="entry name" value="ATP SYNTHASE SUBUNIT A, CHLOROPLASTIC"/>
    <property type="match status" value="1"/>
</dbReference>
<dbReference type="GO" id="GO:0005886">
    <property type="term" value="C:plasma membrane"/>
    <property type="evidence" value="ECO:0007669"/>
    <property type="project" value="UniProtKB-SubCell"/>
</dbReference>
<evidence type="ECO:0000256" key="7">
    <source>
        <dbReference type="ARBA" id="ARBA00022989"/>
    </source>
</evidence>
<evidence type="ECO:0000256" key="5">
    <source>
        <dbReference type="ARBA" id="ARBA00022692"/>
    </source>
</evidence>
<feature type="transmembrane region" description="Helical" evidence="11">
    <location>
        <begin position="145"/>
        <end position="164"/>
    </location>
</feature>
<dbReference type="GO" id="GO:0042777">
    <property type="term" value="P:proton motive force-driven plasma membrane ATP synthesis"/>
    <property type="evidence" value="ECO:0007669"/>
    <property type="project" value="TreeGrafter"/>
</dbReference>
<name>A0A5R9G2D4_9BACL</name>
<keyword evidence="6 11" id="KW-0375">Hydrogen ion transport</keyword>
<feature type="transmembrane region" description="Helical" evidence="11">
    <location>
        <begin position="229"/>
        <end position="252"/>
    </location>
</feature>
<evidence type="ECO:0000256" key="6">
    <source>
        <dbReference type="ARBA" id="ARBA00022781"/>
    </source>
</evidence>
<feature type="transmembrane region" description="Helical" evidence="11">
    <location>
        <begin position="75"/>
        <end position="100"/>
    </location>
</feature>
<keyword evidence="8 11" id="KW-0406">Ion transport</keyword>
<evidence type="ECO:0000256" key="1">
    <source>
        <dbReference type="ARBA" id="ARBA00004141"/>
    </source>
</evidence>
<dbReference type="InterPro" id="IPR035908">
    <property type="entry name" value="F0_ATP_A_sf"/>
</dbReference>
<dbReference type="EMBL" id="VCIW01000014">
    <property type="protein sequence ID" value="TLS50517.1"/>
    <property type="molecule type" value="Genomic_DNA"/>
</dbReference>
<keyword evidence="4 11" id="KW-0138">CF(0)</keyword>
<organism evidence="13 14">
    <name type="scientific">Paenibacillus antri</name>
    <dbReference type="NCBI Taxonomy" id="2582848"/>
    <lineage>
        <taxon>Bacteria</taxon>
        <taxon>Bacillati</taxon>
        <taxon>Bacillota</taxon>
        <taxon>Bacilli</taxon>
        <taxon>Bacillales</taxon>
        <taxon>Paenibacillaceae</taxon>
        <taxon>Paenibacillus</taxon>
    </lineage>
</organism>